<organism evidence="4">
    <name type="scientific">human gut metagenome</name>
    <dbReference type="NCBI Taxonomy" id="408170"/>
    <lineage>
        <taxon>unclassified sequences</taxon>
        <taxon>metagenomes</taxon>
        <taxon>organismal metagenomes</taxon>
    </lineage>
</organism>
<keyword evidence="2" id="KW-0012">Acyltransferase</keyword>
<name>W1WJN6_9ZZZZ</name>
<dbReference type="EMBL" id="AZMM01018633">
    <property type="protein sequence ID" value="ETJ18422.1"/>
    <property type="molecule type" value="Genomic_DNA"/>
</dbReference>
<dbReference type="InterPro" id="IPR000182">
    <property type="entry name" value="GNAT_dom"/>
</dbReference>
<dbReference type="Pfam" id="PF00583">
    <property type="entry name" value="Acetyltransf_1"/>
    <property type="match status" value="1"/>
</dbReference>
<dbReference type="PROSITE" id="PS51186">
    <property type="entry name" value="GNAT"/>
    <property type="match status" value="1"/>
</dbReference>
<evidence type="ECO:0000256" key="1">
    <source>
        <dbReference type="ARBA" id="ARBA00022679"/>
    </source>
</evidence>
<comment type="caution">
    <text evidence="4">The sequence shown here is derived from an EMBL/GenBank/DDBJ whole genome shotgun (WGS) entry which is preliminary data.</text>
</comment>
<dbReference type="AlphaFoldDB" id="W1WJN6"/>
<feature type="domain" description="N-acetyltransferase" evidence="3">
    <location>
        <begin position="3"/>
        <end position="163"/>
    </location>
</feature>
<keyword evidence="1 4" id="KW-0808">Transferase</keyword>
<dbReference type="CDD" id="cd04301">
    <property type="entry name" value="NAT_SF"/>
    <property type="match status" value="1"/>
</dbReference>
<reference evidence="4" key="1">
    <citation type="submission" date="2013-12" db="EMBL/GenBank/DDBJ databases">
        <title>A Varibaculum cambriense genome reconstructed from a premature infant gut community with otherwise low bacterial novelty that shifts toward anaerobic metabolism during the third week of life.</title>
        <authorList>
            <person name="Brown C.T."/>
            <person name="Sharon I."/>
            <person name="Thomas B.C."/>
            <person name="Castelle C.J."/>
            <person name="Morowitz M.J."/>
            <person name="Banfield J.F."/>
        </authorList>
    </citation>
    <scope>NUCLEOTIDE SEQUENCE</scope>
</reference>
<dbReference type="SUPFAM" id="SSF55729">
    <property type="entry name" value="Acyl-CoA N-acyltransferases (Nat)"/>
    <property type="match status" value="1"/>
</dbReference>
<gene>
    <name evidence="4" type="ORF">Q604_UNBC18633G0002</name>
</gene>
<evidence type="ECO:0000313" key="4">
    <source>
        <dbReference type="EMBL" id="ETJ18422.1"/>
    </source>
</evidence>
<dbReference type="Gene3D" id="3.40.630.30">
    <property type="match status" value="1"/>
</dbReference>
<sequence>MNISFEKMGNEHQKPVMEIFNYYITTSTAAFPSSALPEPFYKFLMEKSEGYPSYVLKDDDTVIGFCQLGKYNGFPTFKSTVTITYFIAKDYTRKGLGSECLKKLEQEAVEMGIKNIVAEVSSENEQSIEFHKKHGFVVAGELKDIGEKFGRSFGVVYMQKRLEYIV</sequence>
<accession>W1WJN6</accession>
<dbReference type="InterPro" id="IPR016181">
    <property type="entry name" value="Acyl_CoA_acyltransferase"/>
</dbReference>
<dbReference type="GO" id="GO:0016747">
    <property type="term" value="F:acyltransferase activity, transferring groups other than amino-acyl groups"/>
    <property type="evidence" value="ECO:0007669"/>
    <property type="project" value="InterPro"/>
</dbReference>
<proteinExistence type="predicted"/>
<evidence type="ECO:0000256" key="2">
    <source>
        <dbReference type="ARBA" id="ARBA00023315"/>
    </source>
</evidence>
<dbReference type="PANTHER" id="PTHR43072">
    <property type="entry name" value="N-ACETYLTRANSFERASE"/>
    <property type="match status" value="1"/>
</dbReference>
<evidence type="ECO:0000259" key="3">
    <source>
        <dbReference type="PROSITE" id="PS51186"/>
    </source>
</evidence>
<dbReference type="PANTHER" id="PTHR43072:SF23">
    <property type="entry name" value="UPF0039 PROTEIN C11D3.02C"/>
    <property type="match status" value="1"/>
</dbReference>
<protein>
    <submittedName>
        <fullName evidence="4">Acetyltransferase family protein</fullName>
    </submittedName>
</protein>